<feature type="transmembrane region" description="Helical" evidence="1">
    <location>
        <begin position="247"/>
        <end position="269"/>
    </location>
</feature>
<dbReference type="InParanoid" id="A0A152A5S1"/>
<feature type="transmembrane region" description="Helical" evidence="1">
    <location>
        <begin position="43"/>
        <end position="62"/>
    </location>
</feature>
<dbReference type="InterPro" id="IPR026508">
    <property type="entry name" value="TMEM164"/>
</dbReference>
<feature type="transmembrane region" description="Helical" evidence="1">
    <location>
        <begin position="141"/>
        <end position="161"/>
    </location>
</feature>
<keyword evidence="3" id="KW-1185">Reference proteome</keyword>
<dbReference type="Pfam" id="PF14808">
    <property type="entry name" value="TMEM164"/>
    <property type="match status" value="1"/>
</dbReference>
<gene>
    <name evidence="2" type="ORF">DLAC_01568</name>
</gene>
<feature type="transmembrane region" description="Helical" evidence="1">
    <location>
        <begin position="83"/>
        <end position="103"/>
    </location>
</feature>
<organism evidence="2 3">
    <name type="scientific">Tieghemostelium lacteum</name>
    <name type="common">Slime mold</name>
    <name type="synonym">Dictyostelium lacteum</name>
    <dbReference type="NCBI Taxonomy" id="361077"/>
    <lineage>
        <taxon>Eukaryota</taxon>
        <taxon>Amoebozoa</taxon>
        <taxon>Evosea</taxon>
        <taxon>Eumycetozoa</taxon>
        <taxon>Dictyostelia</taxon>
        <taxon>Dictyosteliales</taxon>
        <taxon>Raperosteliaceae</taxon>
        <taxon>Tieghemostelium</taxon>
    </lineage>
</organism>
<reference evidence="2 3" key="1">
    <citation type="submission" date="2015-12" db="EMBL/GenBank/DDBJ databases">
        <title>Dictyostelia acquired genes for synthesis and detection of signals that induce cell-type specialization by lateral gene transfer from prokaryotes.</title>
        <authorList>
            <person name="Gloeckner G."/>
            <person name="Schaap P."/>
        </authorList>
    </citation>
    <scope>NUCLEOTIDE SEQUENCE [LARGE SCALE GENOMIC DNA]</scope>
    <source>
        <strain evidence="2 3">TK</strain>
    </source>
</reference>
<dbReference type="STRING" id="361077.A0A152A5S1"/>
<dbReference type="Proteomes" id="UP000076078">
    <property type="component" value="Unassembled WGS sequence"/>
</dbReference>
<keyword evidence="1 2" id="KW-0812">Transmembrane</keyword>
<dbReference type="EMBL" id="LODT01000006">
    <property type="protein sequence ID" value="KYR01572.1"/>
    <property type="molecule type" value="Genomic_DNA"/>
</dbReference>
<dbReference type="OrthoDB" id="17328at2759"/>
<dbReference type="PANTHER" id="PTHR20948:SF2">
    <property type="entry name" value="TRANSMEMBRANE PROTEIN 164"/>
    <property type="match status" value="1"/>
</dbReference>
<evidence type="ECO:0000313" key="3">
    <source>
        <dbReference type="Proteomes" id="UP000076078"/>
    </source>
</evidence>
<accession>A0A152A5S1</accession>
<comment type="caution">
    <text evidence="2">The sequence shown here is derived from an EMBL/GenBank/DDBJ whole genome shotgun (WGS) entry which is preliminary data.</text>
</comment>
<protein>
    <submittedName>
        <fullName evidence="2">Transmembrane protein</fullName>
    </submittedName>
</protein>
<evidence type="ECO:0000313" key="2">
    <source>
        <dbReference type="EMBL" id="KYR01572.1"/>
    </source>
</evidence>
<feature type="transmembrane region" description="Helical" evidence="1">
    <location>
        <begin position="109"/>
        <end position="129"/>
    </location>
</feature>
<feature type="transmembrane region" description="Helical" evidence="1">
    <location>
        <begin position="202"/>
        <end position="227"/>
    </location>
</feature>
<proteinExistence type="predicted"/>
<sequence>MEVLLSCYNKYVIESISNVFSSISDPISDKHWFLTPQQHAHEFIIMNAICMLLIIVGRSMVSNEKLGTLKKSKSSLTHGPAKSIVPTLLATVLIINVILNVIYKTIRGWRILFFMFQPCHVVSCIYAYCLLTDNIARGTQVFKLSIYYIFVTVAALIAPDLTDLQLPFEQHNFFIQHYALLISPFVLHIYKYNIEFQWSHALMSGGLIGLTHFSLFEILSFISGINLNYMLFPPPLGDFSYLAQESYRILTTVTLVNLSWFLGYLVVLISNALKPFILKSLTPIPSPKSKTN</sequence>
<name>A0A152A5S1_TIELA</name>
<keyword evidence="1" id="KW-0472">Membrane</keyword>
<keyword evidence="1" id="KW-1133">Transmembrane helix</keyword>
<feature type="transmembrane region" description="Helical" evidence="1">
    <location>
        <begin position="173"/>
        <end position="190"/>
    </location>
</feature>
<dbReference type="PANTHER" id="PTHR20948">
    <property type="entry name" value="TRANSMEMBRANE PROTEIN 164"/>
    <property type="match status" value="1"/>
</dbReference>
<dbReference type="AlphaFoldDB" id="A0A152A5S1"/>
<evidence type="ECO:0000256" key="1">
    <source>
        <dbReference type="SAM" id="Phobius"/>
    </source>
</evidence>
<dbReference type="OMA" id="FFIQHYA"/>